<keyword evidence="4" id="KW-0145">Chemotaxis</keyword>
<dbReference type="GO" id="GO:0006935">
    <property type="term" value="P:chemotaxis"/>
    <property type="evidence" value="ECO:0007669"/>
    <property type="project" value="UniProtKB-KW"/>
</dbReference>
<dbReference type="PRINTS" id="PR00260">
    <property type="entry name" value="CHEMTRNSDUCR"/>
</dbReference>
<evidence type="ECO:0000313" key="16">
    <source>
        <dbReference type="Proteomes" id="UP000243518"/>
    </source>
</evidence>
<accession>A0AAQ1G663</accession>
<evidence type="ECO:0000256" key="11">
    <source>
        <dbReference type="PROSITE-ProRule" id="PRU00284"/>
    </source>
</evidence>
<evidence type="ECO:0000259" key="14">
    <source>
        <dbReference type="PROSITE" id="PS50885"/>
    </source>
</evidence>
<dbReference type="PANTHER" id="PTHR32089">
    <property type="entry name" value="METHYL-ACCEPTING CHEMOTAXIS PROTEIN MCPB"/>
    <property type="match status" value="1"/>
</dbReference>
<dbReference type="SMART" id="SM00283">
    <property type="entry name" value="MA"/>
    <property type="match status" value="1"/>
</dbReference>
<dbReference type="Pfam" id="PF00015">
    <property type="entry name" value="MCPsignal"/>
    <property type="match status" value="1"/>
</dbReference>
<evidence type="ECO:0000259" key="13">
    <source>
        <dbReference type="PROSITE" id="PS50111"/>
    </source>
</evidence>
<dbReference type="CDD" id="cd11386">
    <property type="entry name" value="MCP_signal"/>
    <property type="match status" value="1"/>
</dbReference>
<keyword evidence="6 12" id="KW-0812">Transmembrane</keyword>
<evidence type="ECO:0000256" key="8">
    <source>
        <dbReference type="ARBA" id="ARBA00023136"/>
    </source>
</evidence>
<keyword evidence="3" id="KW-0488">Methylation</keyword>
<dbReference type="SUPFAM" id="SSF58104">
    <property type="entry name" value="Methyl-accepting chemotaxis protein (MCP) signaling domain"/>
    <property type="match status" value="1"/>
</dbReference>
<feature type="transmembrane region" description="Helical" evidence="12">
    <location>
        <begin position="200"/>
        <end position="222"/>
    </location>
</feature>
<dbReference type="SMART" id="SM00304">
    <property type="entry name" value="HAMP"/>
    <property type="match status" value="2"/>
</dbReference>
<feature type="domain" description="HAMP" evidence="14">
    <location>
        <begin position="223"/>
        <end position="275"/>
    </location>
</feature>
<dbReference type="InterPro" id="IPR004089">
    <property type="entry name" value="MCPsignal_dom"/>
</dbReference>
<dbReference type="FunFam" id="1.10.287.950:FF:000001">
    <property type="entry name" value="Methyl-accepting chemotaxis sensory transducer"/>
    <property type="match status" value="1"/>
</dbReference>
<evidence type="ECO:0000256" key="5">
    <source>
        <dbReference type="ARBA" id="ARBA00022519"/>
    </source>
</evidence>
<feature type="domain" description="Methyl-accepting transducer" evidence="13">
    <location>
        <begin position="280"/>
        <end position="516"/>
    </location>
</feature>
<dbReference type="PROSITE" id="PS50111">
    <property type="entry name" value="CHEMOTAXIS_TRANSDUC_2"/>
    <property type="match status" value="1"/>
</dbReference>
<evidence type="ECO:0000256" key="3">
    <source>
        <dbReference type="ARBA" id="ARBA00022481"/>
    </source>
</evidence>
<dbReference type="PROSITE" id="PS50885">
    <property type="entry name" value="HAMP"/>
    <property type="match status" value="1"/>
</dbReference>
<dbReference type="Gene3D" id="1.10.287.950">
    <property type="entry name" value="Methyl-accepting chemotaxis protein"/>
    <property type="match status" value="1"/>
</dbReference>
<dbReference type="Proteomes" id="UP000243518">
    <property type="component" value="Unassembled WGS sequence"/>
</dbReference>
<evidence type="ECO:0000256" key="6">
    <source>
        <dbReference type="ARBA" id="ARBA00022692"/>
    </source>
</evidence>
<dbReference type="RefSeq" id="WP_088275052.1">
    <property type="nucleotide sequence ID" value="NZ_FNVE01000003.1"/>
</dbReference>
<dbReference type="Pfam" id="PF02203">
    <property type="entry name" value="TarH"/>
    <property type="match status" value="1"/>
</dbReference>
<dbReference type="Pfam" id="PF00672">
    <property type="entry name" value="HAMP"/>
    <property type="match status" value="1"/>
</dbReference>
<evidence type="ECO:0000256" key="12">
    <source>
        <dbReference type="SAM" id="Phobius"/>
    </source>
</evidence>
<comment type="caution">
    <text evidence="15">The sequence shown here is derived from an EMBL/GenBank/DDBJ whole genome shotgun (WGS) entry which is preliminary data.</text>
</comment>
<name>A0AAQ1G663_9GAMM</name>
<evidence type="ECO:0000256" key="4">
    <source>
        <dbReference type="ARBA" id="ARBA00022500"/>
    </source>
</evidence>
<dbReference type="GO" id="GO:0005886">
    <property type="term" value="C:plasma membrane"/>
    <property type="evidence" value="ECO:0007669"/>
    <property type="project" value="UniProtKB-SubCell"/>
</dbReference>
<evidence type="ECO:0000256" key="7">
    <source>
        <dbReference type="ARBA" id="ARBA00022989"/>
    </source>
</evidence>
<organism evidence="15 16">
    <name type="scientific">Halopseudomonas aestusnigri</name>
    <dbReference type="NCBI Taxonomy" id="857252"/>
    <lineage>
        <taxon>Bacteria</taxon>
        <taxon>Pseudomonadati</taxon>
        <taxon>Pseudomonadota</taxon>
        <taxon>Gammaproteobacteria</taxon>
        <taxon>Pseudomonadales</taxon>
        <taxon>Pseudomonadaceae</taxon>
        <taxon>Halopseudomonas</taxon>
    </lineage>
</organism>
<comment type="similarity">
    <text evidence="10">Belongs to the methyl-accepting chemotaxis (MCP) protein family.</text>
</comment>
<keyword evidence="7 12" id="KW-1133">Transmembrane helix</keyword>
<keyword evidence="8 12" id="KW-0472">Membrane</keyword>
<evidence type="ECO:0000256" key="2">
    <source>
        <dbReference type="ARBA" id="ARBA00022475"/>
    </source>
</evidence>
<keyword evidence="5" id="KW-0997">Cell inner membrane</keyword>
<evidence type="ECO:0000313" key="15">
    <source>
        <dbReference type="EMBL" id="SEG06421.1"/>
    </source>
</evidence>
<dbReference type="InterPro" id="IPR004090">
    <property type="entry name" value="Chemotax_Me-accpt_rcpt"/>
</dbReference>
<sequence length="553" mass="60132">MLFSSRRVTLASRLWVWAGLALVLFGSAVALGWYGLKLARDSLHTAHYERLGAIRQATDIERLLERNRRLVITAFQYDPDGNLAVLHSRALSVLLDEIRVNTAELEEHRAGFAERELDERDLQLLAAFDEHYELWSEDLDAMLSSLALNDFNIAGIRVFLQMGAEEGRLAAEELVNLRQYQEEKTEADFHRAEQRYRYSVMAYLLLTLIGVLAGGLVGGLLIRRLRLGLSSVAGHAQAIAEGDLSRPVIASGNDEITDLMHEFARMRDNLGRLLGGLRDQVSMLGRSSSGMSGLSDSSSTLALQQAEAVSSMSAAVEQLSVSIDEVRGHAESTRDITEQAEHSSRSSEQLINQMATEMREIASVVSSTAEHMQALERFSGQIGSVIQVINEVAEQTNLLSLNAAIEAARAGDMGRGFAVVAGEVRQLAERTSQSTLEIAETVKQIQHGTRTASAGMQRTVVRVESGVKLASEATEAMATIRQGTGEVIQAVNQISHILNGQSTATREIAREVEGVSVGVRHMSGTAAESAAAAVELERLAGELELMAGRFQVG</sequence>
<keyword evidence="16" id="KW-1185">Reference proteome</keyword>
<keyword evidence="2" id="KW-1003">Cell membrane</keyword>
<evidence type="ECO:0000256" key="10">
    <source>
        <dbReference type="ARBA" id="ARBA00029447"/>
    </source>
</evidence>
<protein>
    <submittedName>
        <fullName evidence="15">Methyl-accepting chemotaxis protein</fullName>
    </submittedName>
</protein>
<proteinExistence type="inferred from homology"/>
<dbReference type="EMBL" id="FNVE01000003">
    <property type="protein sequence ID" value="SEG06421.1"/>
    <property type="molecule type" value="Genomic_DNA"/>
</dbReference>
<dbReference type="AlphaFoldDB" id="A0AAQ1G663"/>
<evidence type="ECO:0000256" key="1">
    <source>
        <dbReference type="ARBA" id="ARBA00004429"/>
    </source>
</evidence>
<dbReference type="CDD" id="cd06225">
    <property type="entry name" value="HAMP"/>
    <property type="match status" value="1"/>
</dbReference>
<dbReference type="InterPro" id="IPR003122">
    <property type="entry name" value="Tar_rcpt_lig-bd"/>
</dbReference>
<dbReference type="PANTHER" id="PTHR32089:SF119">
    <property type="entry name" value="METHYL-ACCEPTING CHEMOTAXIS PROTEIN CTPL"/>
    <property type="match status" value="1"/>
</dbReference>
<feature type="transmembrane region" description="Helical" evidence="12">
    <location>
        <begin position="14"/>
        <end position="36"/>
    </location>
</feature>
<dbReference type="GO" id="GO:0004888">
    <property type="term" value="F:transmembrane signaling receptor activity"/>
    <property type="evidence" value="ECO:0007669"/>
    <property type="project" value="InterPro"/>
</dbReference>
<dbReference type="GO" id="GO:0007165">
    <property type="term" value="P:signal transduction"/>
    <property type="evidence" value="ECO:0007669"/>
    <property type="project" value="UniProtKB-KW"/>
</dbReference>
<keyword evidence="9 11" id="KW-0807">Transducer</keyword>
<evidence type="ECO:0000256" key="9">
    <source>
        <dbReference type="ARBA" id="ARBA00023224"/>
    </source>
</evidence>
<reference evidence="15 16" key="1">
    <citation type="submission" date="2016-10" db="EMBL/GenBank/DDBJ databases">
        <authorList>
            <person name="Varghese N."/>
            <person name="Submissions S."/>
        </authorList>
    </citation>
    <scope>NUCLEOTIDE SEQUENCE [LARGE SCALE GENOMIC DNA]</scope>
    <source>
        <strain evidence="15 16">CECT 8317</strain>
    </source>
</reference>
<comment type="subcellular location">
    <subcellularLocation>
        <location evidence="1">Cell inner membrane</location>
        <topology evidence="1">Multi-pass membrane protein</topology>
    </subcellularLocation>
</comment>
<dbReference type="InterPro" id="IPR003660">
    <property type="entry name" value="HAMP_dom"/>
</dbReference>
<gene>
    <name evidence="15" type="ORF">SAMN05216586_103102</name>
</gene>